<dbReference type="UniPathway" id="UPA00143"/>
<evidence type="ECO:0000256" key="7">
    <source>
        <dbReference type="ARBA" id="ARBA00022723"/>
    </source>
</evidence>
<dbReference type="CDD" id="cd16461">
    <property type="entry name" value="RING-H2_EL5-like"/>
    <property type="match status" value="1"/>
</dbReference>
<dbReference type="InterPro" id="IPR044600">
    <property type="entry name" value="ATL1/ATL16-like"/>
</dbReference>
<dbReference type="PROSITE" id="PS50089">
    <property type="entry name" value="ZF_RING_2"/>
    <property type="match status" value="1"/>
</dbReference>
<dbReference type="SMART" id="SM00184">
    <property type="entry name" value="RING"/>
    <property type="match status" value="1"/>
</dbReference>
<evidence type="ECO:0000256" key="2">
    <source>
        <dbReference type="ARBA" id="ARBA00004167"/>
    </source>
</evidence>
<evidence type="ECO:0000256" key="4">
    <source>
        <dbReference type="ARBA" id="ARBA00012483"/>
    </source>
</evidence>
<dbReference type="InterPro" id="IPR001841">
    <property type="entry name" value="Znf_RING"/>
</dbReference>
<sequence length="441" mass="48303">MESEPENKTVAVSVNNLITDNPFCELQCKPISNPAGLCIGFCFNVCPDVCKMLYIIDGSPFSQSPPPPSPSVLPEIGSPQMVPSSHHMSQKPLIPISLFIVGCVICAALLFGVVYAIFRVYRSRRRNSRRTRTTQMSFGPQEGFLGEDPGPVIDHPIWYINTIGLEQSVIDSIAAFKYKKNEGLIEATECSVCLNEFQEDESLRLLPKCSHAFHVPCIDTWLRSHKNCPLCRAPIVCDSFDAQVASSVATTSDFSPPEEPQMENSVNNSGYVINQVGEDGTSEVRNGDNSICQLPVESDEPIAVNSETNNSNQSALRNHSRVLSGSIGKRYALEAEMQPIRRSVSLDSSSAAAIYDAVASVFSVQHQDNLDTQLVQLKHSKLKKIAKRGSSGNSSFQKLIGSSSKTLSLQRGPLSMKRSLSYGWKSSSSRHSRSQDSILPL</sequence>
<keyword evidence="7" id="KW-0479">Metal-binding</keyword>
<dbReference type="GO" id="GO:0061630">
    <property type="term" value="F:ubiquitin protein ligase activity"/>
    <property type="evidence" value="ECO:0007669"/>
    <property type="project" value="UniProtKB-EC"/>
</dbReference>
<evidence type="ECO:0000256" key="9">
    <source>
        <dbReference type="ARBA" id="ARBA00022786"/>
    </source>
</evidence>
<feature type="domain" description="RING-type" evidence="16">
    <location>
        <begin position="190"/>
        <end position="232"/>
    </location>
</feature>
<evidence type="ECO:0000256" key="3">
    <source>
        <dbReference type="ARBA" id="ARBA00004906"/>
    </source>
</evidence>
<feature type="transmembrane region" description="Helical" evidence="15">
    <location>
        <begin position="93"/>
        <end position="118"/>
    </location>
</feature>
<keyword evidence="6 15" id="KW-0812">Transmembrane</keyword>
<keyword evidence="8 14" id="KW-0863">Zinc-finger</keyword>
<evidence type="ECO:0000256" key="13">
    <source>
        <dbReference type="ARBA" id="ARBA00024209"/>
    </source>
</evidence>
<dbReference type="GO" id="GO:0016020">
    <property type="term" value="C:membrane"/>
    <property type="evidence" value="ECO:0007669"/>
    <property type="project" value="UniProtKB-SubCell"/>
</dbReference>
<keyword evidence="11 15" id="KW-1133">Transmembrane helix</keyword>
<evidence type="ECO:0000256" key="15">
    <source>
        <dbReference type="SAM" id="Phobius"/>
    </source>
</evidence>
<dbReference type="EMBL" id="GGEC01012810">
    <property type="protein sequence ID" value="MBW93293.1"/>
    <property type="molecule type" value="Transcribed_RNA"/>
</dbReference>
<evidence type="ECO:0000256" key="12">
    <source>
        <dbReference type="ARBA" id="ARBA00023136"/>
    </source>
</evidence>
<comment type="catalytic activity">
    <reaction evidence="1">
        <text>S-ubiquitinyl-[E2 ubiquitin-conjugating enzyme]-L-cysteine + [acceptor protein]-L-lysine = [E2 ubiquitin-conjugating enzyme]-L-cysteine + N(6)-ubiquitinyl-[acceptor protein]-L-lysine.</text>
        <dbReference type="EC" id="2.3.2.27"/>
    </reaction>
</comment>
<comment type="similarity">
    <text evidence="13">Belongs to the RING-type zinc finger family. ATL subfamily.</text>
</comment>
<dbReference type="GO" id="GO:0016567">
    <property type="term" value="P:protein ubiquitination"/>
    <property type="evidence" value="ECO:0007669"/>
    <property type="project" value="UniProtKB-UniPathway"/>
</dbReference>
<evidence type="ECO:0000256" key="11">
    <source>
        <dbReference type="ARBA" id="ARBA00022989"/>
    </source>
</evidence>
<proteinExistence type="inferred from homology"/>
<reference evidence="17" key="1">
    <citation type="submission" date="2018-02" db="EMBL/GenBank/DDBJ databases">
        <title>Rhizophora mucronata_Transcriptome.</title>
        <authorList>
            <person name="Meera S.P."/>
            <person name="Sreeshan A."/>
            <person name="Augustine A."/>
        </authorList>
    </citation>
    <scope>NUCLEOTIDE SEQUENCE</scope>
    <source>
        <tissue evidence="17">Leaf</tissue>
    </source>
</reference>
<dbReference type="Pfam" id="PF13639">
    <property type="entry name" value="zf-RING_2"/>
    <property type="match status" value="1"/>
</dbReference>
<dbReference type="PANTHER" id="PTHR46913:SF19">
    <property type="entry name" value="RING-TYPE E3 UBIQUITIN TRANSFERASE"/>
    <property type="match status" value="1"/>
</dbReference>
<dbReference type="EC" id="2.3.2.27" evidence="4"/>
<evidence type="ECO:0000256" key="8">
    <source>
        <dbReference type="ARBA" id="ARBA00022771"/>
    </source>
</evidence>
<protein>
    <recommendedName>
        <fullName evidence="4">RING-type E3 ubiquitin transferase</fullName>
        <ecNumber evidence="4">2.3.2.27</ecNumber>
    </recommendedName>
</protein>
<evidence type="ECO:0000313" key="17">
    <source>
        <dbReference type="EMBL" id="MBW93292.1"/>
    </source>
</evidence>
<evidence type="ECO:0000256" key="5">
    <source>
        <dbReference type="ARBA" id="ARBA00022679"/>
    </source>
</evidence>
<keyword evidence="12 15" id="KW-0472">Membrane</keyword>
<dbReference type="AlphaFoldDB" id="A0A2P2JII6"/>
<evidence type="ECO:0000256" key="14">
    <source>
        <dbReference type="PROSITE-ProRule" id="PRU00175"/>
    </source>
</evidence>
<dbReference type="Gene3D" id="3.30.40.10">
    <property type="entry name" value="Zinc/RING finger domain, C3HC4 (zinc finger)"/>
    <property type="match status" value="1"/>
</dbReference>
<name>A0A2P2JII6_RHIMU</name>
<evidence type="ECO:0000259" key="16">
    <source>
        <dbReference type="PROSITE" id="PS50089"/>
    </source>
</evidence>
<comment type="subcellular location">
    <subcellularLocation>
        <location evidence="2">Membrane</location>
        <topology evidence="2">Single-pass membrane protein</topology>
    </subcellularLocation>
</comment>
<dbReference type="InterPro" id="IPR013083">
    <property type="entry name" value="Znf_RING/FYVE/PHD"/>
</dbReference>
<keyword evidence="10" id="KW-0862">Zinc</keyword>
<organism evidence="17">
    <name type="scientific">Rhizophora mucronata</name>
    <name type="common">Asiatic mangrove</name>
    <dbReference type="NCBI Taxonomy" id="61149"/>
    <lineage>
        <taxon>Eukaryota</taxon>
        <taxon>Viridiplantae</taxon>
        <taxon>Streptophyta</taxon>
        <taxon>Embryophyta</taxon>
        <taxon>Tracheophyta</taxon>
        <taxon>Spermatophyta</taxon>
        <taxon>Magnoliopsida</taxon>
        <taxon>eudicotyledons</taxon>
        <taxon>Gunneridae</taxon>
        <taxon>Pentapetalae</taxon>
        <taxon>rosids</taxon>
        <taxon>fabids</taxon>
        <taxon>Malpighiales</taxon>
        <taxon>Rhizophoraceae</taxon>
        <taxon>Rhizophora</taxon>
    </lineage>
</organism>
<dbReference type="PANTHER" id="PTHR46913">
    <property type="entry name" value="RING-H2 FINGER PROTEIN ATL16"/>
    <property type="match status" value="1"/>
</dbReference>
<dbReference type="GO" id="GO:0008270">
    <property type="term" value="F:zinc ion binding"/>
    <property type="evidence" value="ECO:0007669"/>
    <property type="project" value="UniProtKB-KW"/>
</dbReference>
<dbReference type="EMBL" id="GGEC01012809">
    <property type="protein sequence ID" value="MBW93292.1"/>
    <property type="molecule type" value="Transcribed_RNA"/>
</dbReference>
<accession>A0A2P2JII6</accession>
<dbReference type="FunFam" id="3.30.40.10:FF:000233">
    <property type="entry name" value="RING-H2 finger protein ATL54"/>
    <property type="match status" value="1"/>
</dbReference>
<keyword evidence="9" id="KW-0833">Ubl conjugation pathway</keyword>
<dbReference type="SUPFAM" id="SSF57850">
    <property type="entry name" value="RING/U-box"/>
    <property type="match status" value="1"/>
</dbReference>
<comment type="pathway">
    <text evidence="3">Protein modification; protein ubiquitination.</text>
</comment>
<evidence type="ECO:0000256" key="10">
    <source>
        <dbReference type="ARBA" id="ARBA00022833"/>
    </source>
</evidence>
<evidence type="ECO:0000256" key="6">
    <source>
        <dbReference type="ARBA" id="ARBA00022692"/>
    </source>
</evidence>
<evidence type="ECO:0000256" key="1">
    <source>
        <dbReference type="ARBA" id="ARBA00000900"/>
    </source>
</evidence>
<keyword evidence="5" id="KW-0808">Transferase</keyword>
<dbReference type="SMART" id="SM01197">
    <property type="entry name" value="FANCL_C"/>
    <property type="match status" value="1"/>
</dbReference>